<comment type="caution">
    <text evidence="8">The sequence shown here is derived from an EMBL/GenBank/DDBJ whole genome shotgun (WGS) entry which is preliminary data.</text>
</comment>
<dbReference type="Gene3D" id="3.40.50.2300">
    <property type="match status" value="2"/>
</dbReference>
<reference evidence="8 9" key="1">
    <citation type="submission" date="2022-02" db="EMBL/GenBank/DDBJ databases">
        <title>Description of Brenneria tiliae sp. nov. isolated from symptomatic Tilia x moltkei and Tilia x europaea trees in the UK.</title>
        <authorList>
            <person name="Kile H."/>
        </authorList>
    </citation>
    <scope>NUCLEOTIDE SEQUENCE [LARGE SCALE GENOMIC DNA]</scope>
    <source>
        <strain evidence="8 9">MC1SB4.1</strain>
    </source>
</reference>
<keyword evidence="9" id="KW-1185">Reference proteome</keyword>
<name>A0ABT0MT70_9GAMM</name>
<evidence type="ECO:0000256" key="1">
    <source>
        <dbReference type="ARBA" id="ARBA00004236"/>
    </source>
</evidence>
<evidence type="ECO:0000256" key="5">
    <source>
        <dbReference type="ARBA" id="ARBA00023288"/>
    </source>
</evidence>
<dbReference type="CDD" id="cd06354">
    <property type="entry name" value="PBP1_PrnA-like"/>
    <property type="match status" value="1"/>
</dbReference>
<keyword evidence="5" id="KW-0449">Lipoprotein</keyword>
<dbReference type="InterPro" id="IPR003760">
    <property type="entry name" value="PnrA-like"/>
</dbReference>
<dbReference type="InterPro" id="IPR050957">
    <property type="entry name" value="BMP_lipoprotein"/>
</dbReference>
<sequence length="341" mass="36204">MYNKKRSLGISAALALITCFFNGPSLASPAEPVIIYVSPQPLGVNDFLKLGGVGAQRVAKESGGVAKIFESTDPTTRRQNLEAAAKEADIVVSVSFEFNDIIPDVAARHPNVKFLHIDSCPSKALPNVYCAVFREHEANFLAGAVAAWTSETGKVGAIGALDIPFVHRYNDAFLAGAKHVKPEIETAANMWIGGDNPFSDPARGLQRANAMLADNVDRVLAASSGSNGGIFKAIHDFPGAAAFGVDTNQCKQAPGAVMDNVEKFTDVAIEQGVKDILSGKREPFVTLGLAEGGMTLTGLRPDVDKSQCLIANYPDVIEKVRALQNDIIAGKVVVSDPMKQQ</sequence>
<accession>A0ABT0MT70</accession>
<organism evidence="8 9">
    <name type="scientific">Brenneria tiliae</name>
    <dbReference type="NCBI Taxonomy" id="2914984"/>
    <lineage>
        <taxon>Bacteria</taxon>
        <taxon>Pseudomonadati</taxon>
        <taxon>Pseudomonadota</taxon>
        <taxon>Gammaproteobacteria</taxon>
        <taxon>Enterobacterales</taxon>
        <taxon>Pectobacteriaceae</taxon>
        <taxon>Brenneria</taxon>
    </lineage>
</organism>
<dbReference type="RefSeq" id="WP_249244581.1">
    <property type="nucleotide sequence ID" value="NZ_JAKPBZ010000110.1"/>
</dbReference>
<dbReference type="PANTHER" id="PTHR34296">
    <property type="entry name" value="TRANSCRIPTIONAL ACTIVATOR PROTEIN MED"/>
    <property type="match status" value="1"/>
</dbReference>
<dbReference type="EMBL" id="JAKPBZ010000110">
    <property type="protein sequence ID" value="MCL2893025.1"/>
    <property type="molecule type" value="Genomic_DNA"/>
</dbReference>
<dbReference type="PANTHER" id="PTHR34296:SF2">
    <property type="entry name" value="ABC TRANSPORTER GUANOSINE-BINDING PROTEIN NUPN"/>
    <property type="match status" value="1"/>
</dbReference>
<evidence type="ECO:0000259" key="7">
    <source>
        <dbReference type="Pfam" id="PF02608"/>
    </source>
</evidence>
<gene>
    <name evidence="8" type="ORF">MFP26_10055</name>
</gene>
<feature type="domain" description="ABC transporter substrate-binding protein PnrA-like" evidence="7">
    <location>
        <begin position="56"/>
        <end position="333"/>
    </location>
</feature>
<evidence type="ECO:0000313" key="9">
    <source>
        <dbReference type="Proteomes" id="UP001203069"/>
    </source>
</evidence>
<dbReference type="Pfam" id="PF02608">
    <property type="entry name" value="Bmp"/>
    <property type="match status" value="1"/>
</dbReference>
<evidence type="ECO:0000256" key="3">
    <source>
        <dbReference type="ARBA" id="ARBA00022729"/>
    </source>
</evidence>
<comment type="subcellular location">
    <subcellularLocation>
        <location evidence="1">Cell membrane</location>
    </subcellularLocation>
</comment>
<dbReference type="Proteomes" id="UP001203069">
    <property type="component" value="Unassembled WGS sequence"/>
</dbReference>
<keyword evidence="4" id="KW-0472">Membrane</keyword>
<keyword evidence="2" id="KW-1003">Cell membrane</keyword>
<feature type="chain" id="PRO_5045602865" evidence="6">
    <location>
        <begin position="28"/>
        <end position="341"/>
    </location>
</feature>
<evidence type="ECO:0000256" key="2">
    <source>
        <dbReference type="ARBA" id="ARBA00022475"/>
    </source>
</evidence>
<evidence type="ECO:0000313" key="8">
    <source>
        <dbReference type="EMBL" id="MCL2893025.1"/>
    </source>
</evidence>
<feature type="signal peptide" evidence="6">
    <location>
        <begin position="1"/>
        <end position="27"/>
    </location>
</feature>
<evidence type="ECO:0000256" key="6">
    <source>
        <dbReference type="SAM" id="SignalP"/>
    </source>
</evidence>
<protein>
    <submittedName>
        <fullName evidence="8">BMP family ABC transporter substrate-binding protein</fullName>
    </submittedName>
</protein>
<keyword evidence="3 6" id="KW-0732">Signal</keyword>
<proteinExistence type="predicted"/>
<evidence type="ECO:0000256" key="4">
    <source>
        <dbReference type="ARBA" id="ARBA00023136"/>
    </source>
</evidence>